<keyword evidence="8" id="KW-1185">Reference proteome</keyword>
<evidence type="ECO:0000259" key="6">
    <source>
        <dbReference type="Pfam" id="PF18202"/>
    </source>
</evidence>
<evidence type="ECO:0000256" key="4">
    <source>
        <dbReference type="SAM" id="MobiDB-lite"/>
    </source>
</evidence>
<feature type="domain" description="SpaA-like prealbumin fold" evidence="5">
    <location>
        <begin position="954"/>
        <end position="1037"/>
    </location>
</feature>
<accession>A0ABT7V4K0</accession>
<feature type="domain" description="T-Q ester bond containing" evidence="6">
    <location>
        <begin position="1700"/>
        <end position="1822"/>
    </location>
</feature>
<dbReference type="EMBL" id="JAUDEA010000011">
    <property type="protein sequence ID" value="MDM8271525.1"/>
    <property type="molecule type" value="Genomic_DNA"/>
</dbReference>
<feature type="compositionally biased region" description="Acidic residues" evidence="4">
    <location>
        <begin position="2222"/>
        <end position="2241"/>
    </location>
</feature>
<evidence type="ECO:0000256" key="3">
    <source>
        <dbReference type="ARBA" id="ARBA00022729"/>
    </source>
</evidence>
<evidence type="ECO:0000256" key="1">
    <source>
        <dbReference type="ARBA" id="ARBA00007257"/>
    </source>
</evidence>
<protein>
    <submittedName>
        <fullName evidence="7">VaFE repeat-containing surface-anchored protein</fullName>
    </submittedName>
</protein>
<dbReference type="Proteomes" id="UP001529256">
    <property type="component" value="Unassembled WGS sequence"/>
</dbReference>
<feature type="domain" description="SpaA-like prealbumin fold" evidence="5">
    <location>
        <begin position="715"/>
        <end position="804"/>
    </location>
</feature>
<feature type="domain" description="SpaA-like prealbumin fold" evidence="5">
    <location>
        <begin position="214"/>
        <end position="296"/>
    </location>
</feature>
<organism evidence="7 8">
    <name type="scientific">Thermophilibacter provencensis</name>
    <dbReference type="NCBI Taxonomy" id="1852386"/>
    <lineage>
        <taxon>Bacteria</taxon>
        <taxon>Bacillati</taxon>
        <taxon>Actinomycetota</taxon>
        <taxon>Coriobacteriia</taxon>
        <taxon>Coriobacteriales</taxon>
        <taxon>Atopobiaceae</taxon>
        <taxon>Thermophilibacter</taxon>
    </lineage>
</organism>
<dbReference type="InterPro" id="IPR041033">
    <property type="entry name" value="SpaA_PFL_dom_1"/>
</dbReference>
<dbReference type="RefSeq" id="WP_289511602.1">
    <property type="nucleotide sequence ID" value="NZ_JAUDEA010000011.1"/>
</dbReference>
<evidence type="ECO:0000259" key="5">
    <source>
        <dbReference type="Pfam" id="PF17802"/>
    </source>
</evidence>
<dbReference type="Gene3D" id="2.60.40.10">
    <property type="entry name" value="Immunoglobulins"/>
    <property type="match status" value="6"/>
</dbReference>
<reference evidence="7" key="1">
    <citation type="submission" date="2023-06" db="EMBL/GenBank/DDBJ databases">
        <title>Identification and characterization of horizontal gene transfer across gut microbiota members of farm animals based on homology search.</title>
        <authorList>
            <person name="Schwarzerova J."/>
            <person name="Nykrynova M."/>
            <person name="Jureckova K."/>
            <person name="Cejkova D."/>
            <person name="Rychlik I."/>
        </authorList>
    </citation>
    <scope>NUCLEOTIDE SEQUENCE</scope>
    <source>
        <strain evidence="7">153_Feed</strain>
    </source>
</reference>
<dbReference type="Gene3D" id="2.60.40.3930">
    <property type="match status" value="8"/>
</dbReference>
<dbReference type="InterPro" id="IPR041100">
    <property type="entry name" value="TQ"/>
</dbReference>
<feature type="domain" description="SpaA-like prealbumin fold" evidence="5">
    <location>
        <begin position="829"/>
        <end position="914"/>
    </location>
</feature>
<reference evidence="7" key="2">
    <citation type="submission" date="2023-06" db="EMBL/GenBank/DDBJ databases">
        <authorList>
            <person name="Zeman M."/>
            <person name="Kubasova T."/>
            <person name="Jahodarova E."/>
            <person name="Nykrynova M."/>
            <person name="Rychlik I."/>
        </authorList>
    </citation>
    <scope>NUCLEOTIDE SEQUENCE</scope>
    <source>
        <strain evidence="7">153_Feed</strain>
    </source>
</reference>
<name>A0ABT7V4K0_9ACTN</name>
<keyword evidence="3" id="KW-0732">Signal</keyword>
<feature type="domain" description="SpaA-like prealbumin fold" evidence="5">
    <location>
        <begin position="475"/>
        <end position="561"/>
    </location>
</feature>
<feature type="domain" description="T-Q ester bond containing" evidence="6">
    <location>
        <begin position="1443"/>
        <end position="1569"/>
    </location>
</feature>
<comment type="caution">
    <text evidence="7">The sequence shown here is derived from an EMBL/GenBank/DDBJ whole genome shotgun (WGS) entry which is preliminary data.</text>
</comment>
<sequence>MRHRVSSSHKAQRGAARRALALLLASVLLITQITACLPSPALADTPDSLTVGSVTAYPPGIMDGDGGTAHMMTAPDGTVIYCADGMAGTPHAGETFYGAAPGGIVLDYILWYGYGGSGSTGAWSQAATQIAIWEHMYQIKDGLNYSGYHRYKQAWPEGKRLYDAAVANASAEGPYAGTSWIYGEATVARQRIIAQTVKNGGIELQKTSANPALTDGNASYSLEGAVYGIYRDEACEQLVDTMTTDASGHATYAPLELGTYWLKETDPPRGFARDGGTYRVEVNGAGANTRVGVTDQPLSCPAWFYVQKVDAEGKQIVSQGTAHLDGAQFAVRFYEGVSAESEDDLPDMPSRTWIIETVELEGYGVAQLADRFKVGGDPWYGIDEGGGAAILPLGTLTVQETKPPEGYALSDSSVHIAQVVADDSAPSGAKVVKVGGWSDRFGQVDEVGMAVEDRVVRGGISVPKVDHDLEEGVSQGNATLAGAVIGVYNASGARVVVKGVEYADGELIENTKIVTGENGTGSTGERDLPRGTYTLRELEPPRGYRLNEEWTSTVSVQEDGVIVPVPEDEALDEEVERGTYAARKVDGNLMVSAAQGDATLEGAVIGVINRSEGPVVVDDEKFAPGEEVTTAEAVVGADGLARGEAGSLPYGSYELFEKTPPEGYLPNEEWRTTVDVNEDGQVVSLDDQPLADEPERGQGAVLKKDAELADARPQGDATLAGAVIEIENLSAGSVVVGGVTYQPNQVCLSIETTEDGWAATAARALPYGTYRATEAASPEGYLPNEGWSQEFQIREDGQVVELSVADLPIRGGISVQKVDADTSGAEPQGDATLAGAVFSITNRSRHGVMVDGSWHEPGEVVKQITTDESGLAATGARDLPYGTYEVTETTPSEGYSLPDGWSQTVQVRSDGTTYPLDADKAAPEPVERGGVEVQKVDRELAEAGSEDPARPLGGASLAGAVFEVTNESERAVVVDGVTYQPGEVVTPATMVTGEDGSAATGEHLLPYGTYSVREASPSPGYLVNDGWSKTVEVRGEGDVASLTPPADRTPEQVKRGDFSLEKSVEGGKRLAGIPFRVTSETTGEWHVIVTDDNGMVNTAADWNAHTTSTNANDAALLADGTVDDSRLDPYAGTWFHGRSDEGVEVDDSLGALPYDWYLVEELRCDANEGMSLVSTRVHVTRDGVNLELGTFDDTGDTVHMDTELLSGDGSSKSVPAREEVRLTDVVRYEGIQPDKDYVLLGELHAVSSDGADEGVVAVSRAEVREGVSSGETRVTFTVDTSKLAGKRLVAFETLHDENGEVASHRDLSDEDQSVSVPAISTTLISNVTSNHEAPSWADSAMTDTVHLRGLVVGETYTVTDTLHLRAEDGSDDGHLTNDDDKALTASSSFEATDPEMTVRLEFDVPTAELAGKTVVAMTELSNEEGPLAAHADISDECQTVRLPGISTEALSVTTGDHQLPQGEEQAIADTVLLTNLTVGETYEIAGTLHERRADGTDAGALKDKDGKPIEAHATLEATEASMTATMEFEGVDASLLAERDIVVFEELSREGILLAQHADVSDEKQSVHVPELATTAASTATGGHDVPAQGTQEIVDLVHATNLVPGKEYTISGELHVRVLTEDGTGVDDGPLLNEKDEPVSATSTFTATDKTMDIALTFVIDASKLAGTTLVAFEELSSDDVTLVVHADINDEEQTVRLPKVSTAARSLATGDGNLPNLSDQLIVDTVTLENLAPGAQYEIKGSVHLIGTNDEGALVYEGIVSKASATYEASSTQGTASLELEVDAAGLGGRRLVVFEELWRNGVLLASHADLNDERQTVVVPGIKTTALDAADGNDEIAAAPEQTITDTVDLSGLLPGKAYVVSGTLHVKRWDEHGVAVDEGELTDADGKVVTATTSFVAEGEAQTVELTFILDASQLKGADVVAFEELSSGGITLVAHADIEDENQTVHVPGIATALTNAATGLREFQTLLGEDGTAPVTLVDTVAYANLRTGEKYVLTGELHQMSQDAEGSATDEGMLEDAEGKPVTVSAAFVPEEPNGSVEVTFEIDAALAGHDGLVAFETLSRDGVTLAAHADIADEGQTVRLVSLETTATDAFDGDHLVPAATTASVVDAVSYRGLTPGFEYTLSSTLHLMGENGADEGALLDDGENAPSAITTFVPESPEGTVSVGLSFDTHGLEGRNVVVFEELSRDGTLIARHADIADEGQTITVDTPPDEPPAPEEPPEPNEPPEPDEPDEGVPNTGQATSPIPALSAGGALLVSVAAILSTRLRRR</sequence>
<feature type="domain" description="T-Q ester bond containing" evidence="6">
    <location>
        <begin position="1570"/>
        <end position="1698"/>
    </location>
</feature>
<evidence type="ECO:0000313" key="8">
    <source>
        <dbReference type="Proteomes" id="UP001529256"/>
    </source>
</evidence>
<feature type="domain" description="T-Q ester bond containing" evidence="6">
    <location>
        <begin position="1317"/>
        <end position="1441"/>
    </location>
</feature>
<dbReference type="NCBIfam" id="NF033903">
    <property type="entry name" value="VaFE_rpt"/>
    <property type="match status" value="8"/>
</dbReference>
<gene>
    <name evidence="7" type="ORF">QUW25_07565</name>
</gene>
<feature type="domain" description="SpaA-like prealbumin fold" evidence="5">
    <location>
        <begin position="596"/>
        <end position="686"/>
    </location>
</feature>
<feature type="domain" description="T-Q ester bond containing" evidence="6">
    <location>
        <begin position="1823"/>
        <end position="1952"/>
    </location>
</feature>
<feature type="domain" description="T-Q ester bond containing" evidence="6">
    <location>
        <begin position="2090"/>
        <end position="2214"/>
    </location>
</feature>
<keyword evidence="2" id="KW-0964">Secreted</keyword>
<dbReference type="PANTHER" id="PTHR36108:SF13">
    <property type="entry name" value="COLOSSIN-B-RELATED"/>
    <property type="match status" value="1"/>
</dbReference>
<feature type="domain" description="T-Q ester bond containing" evidence="6">
    <location>
        <begin position="1954"/>
        <end position="2087"/>
    </location>
</feature>
<feature type="domain" description="T-Q ester bond containing" evidence="6">
    <location>
        <begin position="1200"/>
        <end position="1316"/>
    </location>
</feature>
<dbReference type="InterPro" id="IPR013783">
    <property type="entry name" value="Ig-like_fold"/>
</dbReference>
<feature type="region of interest" description="Disordered" evidence="4">
    <location>
        <begin position="2206"/>
        <end position="2257"/>
    </location>
</feature>
<dbReference type="Pfam" id="PF17802">
    <property type="entry name" value="SpaA"/>
    <property type="match status" value="6"/>
</dbReference>
<dbReference type="Pfam" id="PF18202">
    <property type="entry name" value="TQ"/>
    <property type="match status" value="8"/>
</dbReference>
<evidence type="ECO:0000256" key="2">
    <source>
        <dbReference type="ARBA" id="ARBA00022525"/>
    </source>
</evidence>
<proteinExistence type="inferred from homology"/>
<dbReference type="PANTHER" id="PTHR36108">
    <property type="entry name" value="COLOSSIN-B-RELATED"/>
    <property type="match status" value="1"/>
</dbReference>
<comment type="similarity">
    <text evidence="1">Belongs to the serine-aspartate repeat-containing protein (SDr) family.</text>
</comment>
<evidence type="ECO:0000313" key="7">
    <source>
        <dbReference type="EMBL" id="MDM8271525.1"/>
    </source>
</evidence>